<dbReference type="InterPro" id="IPR021452">
    <property type="entry name" value="DUF3103"/>
</dbReference>
<organism evidence="1 2">
    <name type="scientific">Streptomyces taklimakanensis</name>
    <dbReference type="NCBI Taxonomy" id="2569853"/>
    <lineage>
        <taxon>Bacteria</taxon>
        <taxon>Bacillati</taxon>
        <taxon>Actinomycetota</taxon>
        <taxon>Actinomycetes</taxon>
        <taxon>Kitasatosporales</taxon>
        <taxon>Streptomycetaceae</taxon>
        <taxon>Streptomyces</taxon>
    </lineage>
</organism>
<gene>
    <name evidence="1" type="ORF">F0L17_25005</name>
</gene>
<dbReference type="Proteomes" id="UP000473014">
    <property type="component" value="Unassembled WGS sequence"/>
</dbReference>
<comment type="caution">
    <text evidence="1">The sequence shown here is derived from an EMBL/GenBank/DDBJ whole genome shotgun (WGS) entry which is preliminary data.</text>
</comment>
<evidence type="ECO:0000313" key="2">
    <source>
        <dbReference type="Proteomes" id="UP000473014"/>
    </source>
</evidence>
<sequence>MILSNTLRSCHLPPVLRPSGRPAGPRALRLPAGHRSCSGAAVRTALLWLWRAHAILGGAVASTRIDGGRRLRYALPHHAPSPDSPQEARVTALGSRGRRTAVVCAALTALGFASVQVPASATAPPKTERDGTAVATIKNDTARSLAVSLSGTDWRARVRAATLASHEVALDALVRKAPSATVGSLGAVVDGADRRLAEAKGLDAGVGSLLRLRLADASMRASLRAGAEPLVAAAPDDDATTVTAYDSGGRSHTLDVRHVPERPVYVVDLDSEKAVSAGMEVLREELARRGLSAPRPVASAGATGDGFWTSRITSVRLSDDEEPWIKGDAEIYSLVTGFGPDGKVRVDPVEMPYLDEDGKTYRPNQILVNWSSYKYDLADVVMMEEDGGTNYRALAKAIADALLTVVDLGAYVPLVDAVLDAVPDDWWTDDPDYVDSWYTLARSTSGSVAGARGNGLLTLEPYWVASF</sequence>
<name>A0A6G2BJR8_9ACTN</name>
<dbReference type="EMBL" id="WIXO01000001">
    <property type="protein sequence ID" value="MTE22303.1"/>
    <property type="molecule type" value="Genomic_DNA"/>
</dbReference>
<keyword evidence="2" id="KW-1185">Reference proteome</keyword>
<dbReference type="AlphaFoldDB" id="A0A6G2BJR8"/>
<evidence type="ECO:0000313" key="1">
    <source>
        <dbReference type="EMBL" id="MTE22303.1"/>
    </source>
</evidence>
<dbReference type="OrthoDB" id="6190837at2"/>
<protein>
    <submittedName>
        <fullName evidence="1">DUF3103 family protein</fullName>
    </submittedName>
</protein>
<accession>A0A6G2BJR8</accession>
<dbReference type="Pfam" id="PF11301">
    <property type="entry name" value="DUF3103"/>
    <property type="match status" value="1"/>
</dbReference>
<proteinExistence type="predicted"/>
<reference evidence="1 2" key="1">
    <citation type="submission" date="2019-11" db="EMBL/GenBank/DDBJ databases">
        <authorList>
            <person name="Yuan L."/>
        </authorList>
    </citation>
    <scope>NUCLEOTIDE SEQUENCE [LARGE SCALE GENOMIC DNA]</scope>
    <source>
        <strain evidence="1 2">TRM43335</strain>
    </source>
</reference>